<sequence length="100" mass="11382">MQSFLLIPESEWLALRAEVSQLAQQVAQLLQPAPAASDQILPTEQAAAYLGLCAESLRRARRVGRIQGVRLNEKDWGYRRSVLDAYPLRYHRPSPFNYSI</sequence>
<dbReference type="AlphaFoldDB" id="A0A1H3KXZ0"/>
<evidence type="ECO:0000313" key="1">
    <source>
        <dbReference type="EMBL" id="SDY57033.1"/>
    </source>
</evidence>
<protein>
    <recommendedName>
        <fullName evidence="3">Helix-turn-helix domain-containing protein</fullName>
    </recommendedName>
</protein>
<organism evidence="1 2">
    <name type="scientific">Hymenobacter psychrophilus</name>
    <dbReference type="NCBI Taxonomy" id="651662"/>
    <lineage>
        <taxon>Bacteria</taxon>
        <taxon>Pseudomonadati</taxon>
        <taxon>Bacteroidota</taxon>
        <taxon>Cytophagia</taxon>
        <taxon>Cytophagales</taxon>
        <taxon>Hymenobacteraceae</taxon>
        <taxon>Hymenobacter</taxon>
    </lineage>
</organism>
<reference evidence="2" key="1">
    <citation type="submission" date="2016-10" db="EMBL/GenBank/DDBJ databases">
        <authorList>
            <person name="Varghese N."/>
            <person name="Submissions S."/>
        </authorList>
    </citation>
    <scope>NUCLEOTIDE SEQUENCE [LARGE SCALE GENOMIC DNA]</scope>
    <source>
        <strain evidence="2">CGMCC 1.8975</strain>
    </source>
</reference>
<dbReference type="RefSeq" id="WP_092741528.1">
    <property type="nucleotide sequence ID" value="NZ_FNOV01000010.1"/>
</dbReference>
<accession>A0A1H3KXZ0</accession>
<dbReference type="EMBL" id="FNOV01000010">
    <property type="protein sequence ID" value="SDY57033.1"/>
    <property type="molecule type" value="Genomic_DNA"/>
</dbReference>
<proteinExistence type="predicted"/>
<evidence type="ECO:0000313" key="2">
    <source>
        <dbReference type="Proteomes" id="UP000199249"/>
    </source>
</evidence>
<keyword evidence="2" id="KW-1185">Reference proteome</keyword>
<name>A0A1H3KXZ0_9BACT</name>
<dbReference type="OrthoDB" id="886705at2"/>
<gene>
    <name evidence="1" type="ORF">SAMN04488069_11017</name>
</gene>
<dbReference type="Proteomes" id="UP000199249">
    <property type="component" value="Unassembled WGS sequence"/>
</dbReference>
<dbReference type="STRING" id="651662.SAMN04488069_11017"/>
<evidence type="ECO:0008006" key="3">
    <source>
        <dbReference type="Google" id="ProtNLM"/>
    </source>
</evidence>